<dbReference type="Proteomes" id="UP000613768">
    <property type="component" value="Unassembled WGS sequence"/>
</dbReference>
<dbReference type="PANTHER" id="PTHR21716">
    <property type="entry name" value="TRANSMEMBRANE PROTEIN"/>
    <property type="match status" value="1"/>
</dbReference>
<evidence type="ECO:0000313" key="9">
    <source>
        <dbReference type="Proteomes" id="UP000613768"/>
    </source>
</evidence>
<dbReference type="RefSeq" id="WP_192031545.1">
    <property type="nucleotide sequence ID" value="NZ_JACYTR010000085.1"/>
</dbReference>
<evidence type="ECO:0000256" key="1">
    <source>
        <dbReference type="ARBA" id="ARBA00004141"/>
    </source>
</evidence>
<comment type="caution">
    <text evidence="8">The sequence shown here is derived from an EMBL/GenBank/DDBJ whole genome shotgun (WGS) entry which is preliminary data.</text>
</comment>
<organism evidence="8 9">
    <name type="scientific">Pseudomarimonas arenosa</name>
    <dbReference type="NCBI Taxonomy" id="2774145"/>
    <lineage>
        <taxon>Bacteria</taxon>
        <taxon>Pseudomonadati</taxon>
        <taxon>Pseudomonadota</taxon>
        <taxon>Gammaproteobacteria</taxon>
        <taxon>Lysobacterales</taxon>
        <taxon>Lysobacteraceae</taxon>
        <taxon>Pseudomarimonas</taxon>
    </lineage>
</organism>
<keyword evidence="9" id="KW-1185">Reference proteome</keyword>
<feature type="transmembrane region" description="Helical" evidence="7">
    <location>
        <begin position="245"/>
        <end position="264"/>
    </location>
</feature>
<gene>
    <name evidence="8" type="ORF">IFO71_20450</name>
</gene>
<dbReference type="EMBL" id="JACYTR010000085">
    <property type="protein sequence ID" value="MBD8528126.1"/>
    <property type="molecule type" value="Genomic_DNA"/>
</dbReference>
<sequence length="434" mass="45873">MITDTHKWQMLALTVLVGGLLYLLAPVLTPFAIAALFAYLGDPLVDRLEARKMSRTWAVSLVFLLITLFWVLVLLILVPILERQISGLISRAPEYLSYVQEAILPRIEGLLGVQLDRIEGASVVGALKQHWQQAGGVAAAVLGGLSKSGLAVIAWTANLLLLPVLIFYLLRDWDVLVQRVRELLPRSVEPTVVRLTGEADVVLGAFLRGQLSVMFALGTIYSLGLWLVGIEFSLLIGMLAGLVSFIPYLGAIVGVGVGLVAAMVQHGDILHVVLVLAVFGAGQTIESFLLTPWLVGDKIGLHPVAVIFAIMAGGQLFGFFGVLLALPVAAVAMVLLRYAHQRYTTSSLYSHTSLARRHGVPDAGDPAAPDDRPDSQTGGSAAAGAIEAAPAPPLAVDDGKPAQGGAQPPSAAPAAADASKRATPTKGKRRKGKP</sequence>
<feature type="transmembrane region" description="Helical" evidence="7">
    <location>
        <begin position="150"/>
        <end position="170"/>
    </location>
</feature>
<accession>A0AAW3ZVP4</accession>
<feature type="region of interest" description="Disordered" evidence="6">
    <location>
        <begin position="356"/>
        <end position="434"/>
    </location>
</feature>
<dbReference type="Pfam" id="PF01594">
    <property type="entry name" value="AI-2E_transport"/>
    <property type="match status" value="1"/>
</dbReference>
<evidence type="ECO:0000256" key="3">
    <source>
        <dbReference type="ARBA" id="ARBA00022692"/>
    </source>
</evidence>
<evidence type="ECO:0000256" key="6">
    <source>
        <dbReference type="SAM" id="MobiDB-lite"/>
    </source>
</evidence>
<keyword evidence="4 7" id="KW-1133">Transmembrane helix</keyword>
<evidence type="ECO:0000313" key="8">
    <source>
        <dbReference type="EMBL" id="MBD8528126.1"/>
    </source>
</evidence>
<evidence type="ECO:0000256" key="2">
    <source>
        <dbReference type="ARBA" id="ARBA00009773"/>
    </source>
</evidence>
<dbReference type="GO" id="GO:0016020">
    <property type="term" value="C:membrane"/>
    <property type="evidence" value="ECO:0007669"/>
    <property type="project" value="UniProtKB-SubCell"/>
</dbReference>
<keyword evidence="5 7" id="KW-0472">Membrane</keyword>
<reference evidence="8 9" key="1">
    <citation type="submission" date="2020-09" db="EMBL/GenBank/DDBJ databases">
        <title>Pseudoxanthomonas sp. CAU 1598 isolated from sand of Yaerae Beach.</title>
        <authorList>
            <person name="Kim W."/>
        </authorList>
    </citation>
    <scope>NUCLEOTIDE SEQUENCE [LARGE SCALE GENOMIC DNA]</scope>
    <source>
        <strain evidence="8 9">CAU 1598</strain>
    </source>
</reference>
<comment type="subcellular location">
    <subcellularLocation>
        <location evidence="1">Membrane</location>
        <topology evidence="1">Multi-pass membrane protein</topology>
    </subcellularLocation>
</comment>
<feature type="compositionally biased region" description="Low complexity" evidence="6">
    <location>
        <begin position="378"/>
        <end position="389"/>
    </location>
</feature>
<proteinExistence type="inferred from homology"/>
<feature type="transmembrane region" description="Helical" evidence="7">
    <location>
        <begin position="61"/>
        <end position="81"/>
    </location>
</feature>
<evidence type="ECO:0000256" key="7">
    <source>
        <dbReference type="SAM" id="Phobius"/>
    </source>
</evidence>
<dbReference type="GO" id="GO:0055085">
    <property type="term" value="P:transmembrane transport"/>
    <property type="evidence" value="ECO:0007669"/>
    <property type="project" value="TreeGrafter"/>
</dbReference>
<evidence type="ECO:0000256" key="5">
    <source>
        <dbReference type="ARBA" id="ARBA00023136"/>
    </source>
</evidence>
<evidence type="ECO:0000256" key="4">
    <source>
        <dbReference type="ARBA" id="ARBA00022989"/>
    </source>
</evidence>
<protein>
    <submittedName>
        <fullName evidence="8">AI-2E family transporter</fullName>
    </submittedName>
</protein>
<name>A0AAW3ZVP4_9GAMM</name>
<dbReference type="PANTHER" id="PTHR21716:SF64">
    <property type="entry name" value="AI-2 TRANSPORT PROTEIN TQSA"/>
    <property type="match status" value="1"/>
</dbReference>
<feature type="transmembrane region" description="Helical" evidence="7">
    <location>
        <begin position="20"/>
        <end position="40"/>
    </location>
</feature>
<feature type="transmembrane region" description="Helical" evidence="7">
    <location>
        <begin position="307"/>
        <end position="336"/>
    </location>
</feature>
<feature type="transmembrane region" description="Helical" evidence="7">
    <location>
        <begin position="213"/>
        <end position="239"/>
    </location>
</feature>
<feature type="compositionally biased region" description="Low complexity" evidence="6">
    <location>
        <begin position="401"/>
        <end position="417"/>
    </location>
</feature>
<dbReference type="InterPro" id="IPR002549">
    <property type="entry name" value="AI-2E-like"/>
</dbReference>
<feature type="transmembrane region" description="Helical" evidence="7">
    <location>
        <begin position="271"/>
        <end position="295"/>
    </location>
</feature>
<dbReference type="AlphaFoldDB" id="A0AAW3ZVP4"/>
<comment type="similarity">
    <text evidence="2">Belongs to the autoinducer-2 exporter (AI-2E) (TC 2.A.86) family.</text>
</comment>
<keyword evidence="3 7" id="KW-0812">Transmembrane</keyword>